<reference evidence="3 5" key="2">
    <citation type="submission" date="2023-07" db="EMBL/GenBank/DDBJ databases">
        <title>A novel proteolytic Acinetobacter species.</title>
        <authorList>
            <person name="Nemec A."/>
            <person name="Radolfova-Krizova L."/>
        </authorList>
    </citation>
    <scope>NUCLEOTIDE SEQUENCE [LARGE SCALE GENOMIC DNA]</scope>
    <source>
        <strain evidence="3 5">NIPH 1865</strain>
    </source>
</reference>
<dbReference type="RefSeq" id="WP_016163761.1">
    <property type="nucleotide sequence ID" value="NZ_JAKZGC010000011.1"/>
</dbReference>
<dbReference type="Proteomes" id="UP000016203">
    <property type="component" value="Unassembled WGS sequence"/>
</dbReference>
<gene>
    <name evidence="3" type="primary">iaaH</name>
    <name evidence="2" type="ORF">F896_02076</name>
    <name evidence="3" type="ORF">Q3V53_03060</name>
</gene>
<dbReference type="PANTHER" id="PTHR11895:SF151">
    <property type="entry name" value="GLUTAMYL-TRNA(GLN) AMIDOTRANSFERASE SUBUNIT A"/>
    <property type="match status" value="1"/>
</dbReference>
<dbReference type="GO" id="GO:0016787">
    <property type="term" value="F:hydrolase activity"/>
    <property type="evidence" value="ECO:0007669"/>
    <property type="project" value="UniProtKB-KW"/>
</dbReference>
<dbReference type="EMBL" id="AQFL01000012">
    <property type="protein sequence ID" value="EOR07703.1"/>
    <property type="molecule type" value="Genomic_DNA"/>
</dbReference>
<dbReference type="Proteomes" id="UP001168902">
    <property type="component" value="Unassembled WGS sequence"/>
</dbReference>
<dbReference type="AlphaFoldDB" id="R9AZU4"/>
<keyword evidence="5" id="KW-1185">Reference proteome</keyword>
<evidence type="ECO:0000313" key="5">
    <source>
        <dbReference type="Proteomes" id="UP001168902"/>
    </source>
</evidence>
<name>R9AZU4_9GAMM</name>
<evidence type="ECO:0000313" key="4">
    <source>
        <dbReference type="Proteomes" id="UP000016203"/>
    </source>
</evidence>
<protein>
    <submittedName>
        <fullName evidence="3">Indoleacetamide hydrolase</fullName>
    </submittedName>
</protein>
<dbReference type="OrthoDB" id="8872210at2"/>
<dbReference type="InterPro" id="IPR023631">
    <property type="entry name" value="Amidase_dom"/>
</dbReference>
<evidence type="ECO:0000313" key="2">
    <source>
        <dbReference type="EMBL" id="EOR07703.1"/>
    </source>
</evidence>
<dbReference type="PANTHER" id="PTHR11895">
    <property type="entry name" value="TRANSAMIDASE"/>
    <property type="match status" value="1"/>
</dbReference>
<comment type="caution">
    <text evidence="2">The sequence shown here is derived from an EMBL/GenBank/DDBJ whole genome shotgun (WGS) entry which is preliminary data.</text>
</comment>
<dbReference type="PROSITE" id="PS00571">
    <property type="entry name" value="AMIDASES"/>
    <property type="match status" value="1"/>
</dbReference>
<feature type="domain" description="Amidase" evidence="1">
    <location>
        <begin position="38"/>
        <end position="471"/>
    </location>
</feature>
<proteinExistence type="predicted"/>
<accession>R9AZU4</accession>
<keyword evidence="3" id="KW-0378">Hydrolase</keyword>
<organism evidence="2 4">
    <name type="scientific">Acinetobacter genomosp. 15BJ</name>
    <dbReference type="NCBI Taxonomy" id="106651"/>
    <lineage>
        <taxon>Bacteria</taxon>
        <taxon>Pseudomonadati</taxon>
        <taxon>Pseudomonadota</taxon>
        <taxon>Gammaproteobacteria</taxon>
        <taxon>Moraxellales</taxon>
        <taxon>Moraxellaceae</taxon>
        <taxon>Acinetobacter</taxon>
    </lineage>
</organism>
<evidence type="ECO:0000313" key="3">
    <source>
        <dbReference type="EMBL" id="MDO3656192.1"/>
    </source>
</evidence>
<dbReference type="HOGENOM" id="CLU_009600_0_3_6"/>
<dbReference type="Gene3D" id="3.90.1300.10">
    <property type="entry name" value="Amidase signature (AS) domain"/>
    <property type="match status" value="1"/>
</dbReference>
<dbReference type="InterPro" id="IPR000120">
    <property type="entry name" value="Amidase"/>
</dbReference>
<dbReference type="InterPro" id="IPR020556">
    <property type="entry name" value="Amidase_CS"/>
</dbReference>
<reference evidence="2 4" key="1">
    <citation type="submission" date="2013-03" db="EMBL/GenBank/DDBJ databases">
        <title>The Genome Sequence of Acinetobacter sp. CIP 110321.</title>
        <authorList>
            <consortium name="The Broad Institute Genome Sequencing Platform"/>
            <consortium name="The Broad Institute Genome Sequencing Center for Infectious Disease"/>
            <person name="Cerqueira G."/>
            <person name="Feldgarden M."/>
            <person name="Courvalin P."/>
            <person name="Perichon B."/>
            <person name="Grillot-Courvalin C."/>
            <person name="Clermont D."/>
            <person name="Rocha E."/>
            <person name="Yoon E.-J."/>
            <person name="Nemec A."/>
            <person name="Walker B."/>
            <person name="Young S.K."/>
            <person name="Zeng Q."/>
            <person name="Gargeya S."/>
            <person name="Fitzgerald M."/>
            <person name="Haas B."/>
            <person name="Abouelleil A."/>
            <person name="Alvarado L."/>
            <person name="Arachchi H.M."/>
            <person name="Berlin A.M."/>
            <person name="Chapman S.B."/>
            <person name="Dewar J."/>
            <person name="Goldberg J."/>
            <person name="Griggs A."/>
            <person name="Gujja S."/>
            <person name="Hansen M."/>
            <person name="Howarth C."/>
            <person name="Imamovic A."/>
            <person name="Larimer J."/>
            <person name="McCowan C."/>
            <person name="Murphy C."/>
            <person name="Neiman D."/>
            <person name="Pearson M."/>
            <person name="Priest M."/>
            <person name="Roberts A."/>
            <person name="Saif S."/>
            <person name="Shea T."/>
            <person name="Sisk P."/>
            <person name="Sykes S."/>
            <person name="Wortman J."/>
            <person name="Nusbaum C."/>
            <person name="Birren B."/>
        </authorList>
    </citation>
    <scope>NUCLEOTIDE SEQUENCE [LARGE SCALE GENOMIC DNA]</scope>
    <source>
        <strain evidence="2 4">CIP 110321</strain>
    </source>
</reference>
<evidence type="ECO:0000259" key="1">
    <source>
        <dbReference type="Pfam" id="PF01425"/>
    </source>
</evidence>
<dbReference type="SUPFAM" id="SSF75304">
    <property type="entry name" value="Amidase signature (AS) enzymes"/>
    <property type="match status" value="1"/>
</dbReference>
<dbReference type="InterPro" id="IPR036928">
    <property type="entry name" value="AS_sf"/>
</dbReference>
<dbReference type="Pfam" id="PF01425">
    <property type="entry name" value="Amidase"/>
    <property type="match status" value="1"/>
</dbReference>
<dbReference type="EMBL" id="JAUMJH010000005">
    <property type="protein sequence ID" value="MDO3656192.1"/>
    <property type="molecule type" value="Genomic_DNA"/>
</dbReference>
<dbReference type="PATRIC" id="fig|1217699.3.peg.2014"/>
<dbReference type="NCBIfam" id="NF005688">
    <property type="entry name" value="PRK07488.1"/>
    <property type="match status" value="1"/>
</dbReference>
<sequence>MSNMKEKVALDQRIHLDKATINEITALVVERKISCEQLVYHYFEKIDAQQSLNAFISLDYAGALRQAQFWDQYIAEGKPCPALIGVLLAVKDNIHVAGFSNTAGTPALTRFRPKATAPVIQALIDQGAIVVGKANMHELAFGVTGYNTAMHIEGVIGTRNAANPLYIAGGSSSGSAVAVAAGMVPIAIGTDTGASVRLPSALNGCVGFRPTVGRYAQESITPISHTRDTAGPMAHSVSDIILIDQLITKQQIPASISTQPIRLGICTYFWDNLQEEVQQQADQALQLLKNAGIEIISVEMPELEQLNHRISFPVVIYEGKYDLIEYLKKHEIGIDIDAIVEQISSPDVQQLFKQNILPELIVDETGHSVAVEPLYQNAITMARPQLLSLYEQTFCEHQLNALIFPTSAIVAPLVDEHVSSIENFQRLIRNTDPGSNIGLPGLSLPIGCGTKSKLPVGLEIDGLPNMDHEILAIGQVLEQIFSVLNPHHLTE</sequence>